<feature type="region of interest" description="Disordered" evidence="1">
    <location>
        <begin position="1"/>
        <end position="25"/>
    </location>
</feature>
<evidence type="ECO:0000256" key="1">
    <source>
        <dbReference type="SAM" id="MobiDB-lite"/>
    </source>
</evidence>
<keyword evidence="3" id="KW-1185">Reference proteome</keyword>
<evidence type="ECO:0000313" key="3">
    <source>
        <dbReference type="Proteomes" id="UP000314294"/>
    </source>
</evidence>
<dbReference type="EMBL" id="SRLO01002052">
    <property type="protein sequence ID" value="TNN34053.1"/>
    <property type="molecule type" value="Genomic_DNA"/>
</dbReference>
<dbReference type="Proteomes" id="UP000314294">
    <property type="component" value="Unassembled WGS sequence"/>
</dbReference>
<evidence type="ECO:0000313" key="2">
    <source>
        <dbReference type="EMBL" id="TNN34053.1"/>
    </source>
</evidence>
<sequence length="60" mass="6719">MDAAVQELSRQEALRTADTTSDSTTHCSVYSFTSSTFKMLWQNSAMVFQSGGSRNIWHIT</sequence>
<proteinExistence type="predicted"/>
<dbReference type="AlphaFoldDB" id="A0A4Z2EZ58"/>
<accession>A0A4Z2EZ58</accession>
<gene>
    <name evidence="2" type="ORF">EYF80_055782</name>
</gene>
<name>A0A4Z2EZ58_9TELE</name>
<protein>
    <submittedName>
        <fullName evidence="2">Uncharacterized protein</fullName>
    </submittedName>
</protein>
<organism evidence="2 3">
    <name type="scientific">Liparis tanakae</name>
    <name type="common">Tanaka's snailfish</name>
    <dbReference type="NCBI Taxonomy" id="230148"/>
    <lineage>
        <taxon>Eukaryota</taxon>
        <taxon>Metazoa</taxon>
        <taxon>Chordata</taxon>
        <taxon>Craniata</taxon>
        <taxon>Vertebrata</taxon>
        <taxon>Euteleostomi</taxon>
        <taxon>Actinopterygii</taxon>
        <taxon>Neopterygii</taxon>
        <taxon>Teleostei</taxon>
        <taxon>Neoteleostei</taxon>
        <taxon>Acanthomorphata</taxon>
        <taxon>Eupercaria</taxon>
        <taxon>Perciformes</taxon>
        <taxon>Cottioidei</taxon>
        <taxon>Cottales</taxon>
        <taxon>Liparidae</taxon>
        <taxon>Liparis</taxon>
    </lineage>
</organism>
<comment type="caution">
    <text evidence="2">The sequence shown here is derived from an EMBL/GenBank/DDBJ whole genome shotgun (WGS) entry which is preliminary data.</text>
</comment>
<reference evidence="2 3" key="1">
    <citation type="submission" date="2019-03" db="EMBL/GenBank/DDBJ databases">
        <title>First draft genome of Liparis tanakae, snailfish: a comprehensive survey of snailfish specific genes.</title>
        <authorList>
            <person name="Kim W."/>
            <person name="Song I."/>
            <person name="Jeong J.-H."/>
            <person name="Kim D."/>
            <person name="Kim S."/>
            <person name="Ryu S."/>
            <person name="Song J.Y."/>
            <person name="Lee S.K."/>
        </authorList>
    </citation>
    <scope>NUCLEOTIDE SEQUENCE [LARGE SCALE GENOMIC DNA]</scope>
    <source>
        <tissue evidence="2">Muscle</tissue>
    </source>
</reference>